<protein>
    <submittedName>
        <fullName evidence="2">Uncharacterized protein</fullName>
    </submittedName>
</protein>
<sequence>MVQAPLIRATESASPCRSGVRRPARRRLPRLLGVLLGVLAAAGCFPVAEMEALESRIVEAGYTDVGVGHIMSTSGFDTVTVMAVEPSTTDEGAEIARLVWDTYPDEVDEVVVTLNGVSRSATRDQMLQAFGPRPLQPNPDEDTDLGDILLRVVGAALVLVVLIKVLSLLGRLGRR</sequence>
<dbReference type="AlphaFoldDB" id="A0A543JR43"/>
<gene>
    <name evidence="2" type="ORF">FHX81_7746</name>
</gene>
<reference evidence="2 3" key="1">
    <citation type="submission" date="2019-06" db="EMBL/GenBank/DDBJ databases">
        <title>Sequencing the genomes of 1000 actinobacteria strains.</title>
        <authorList>
            <person name="Klenk H.-P."/>
        </authorList>
    </citation>
    <scope>NUCLEOTIDE SEQUENCE [LARGE SCALE GENOMIC DNA]</scope>
    <source>
        <strain evidence="2 3">DSM 45456</strain>
    </source>
</reference>
<keyword evidence="1" id="KW-1133">Transmembrane helix</keyword>
<feature type="transmembrane region" description="Helical" evidence="1">
    <location>
        <begin position="31"/>
        <end position="48"/>
    </location>
</feature>
<dbReference type="EMBL" id="VFPP01000001">
    <property type="protein sequence ID" value="TQM85267.1"/>
    <property type="molecule type" value="Genomic_DNA"/>
</dbReference>
<dbReference type="Proteomes" id="UP000316628">
    <property type="component" value="Unassembled WGS sequence"/>
</dbReference>
<accession>A0A543JR43</accession>
<organism evidence="2 3">
    <name type="scientific">Saccharothrix saharensis</name>
    <dbReference type="NCBI Taxonomy" id="571190"/>
    <lineage>
        <taxon>Bacteria</taxon>
        <taxon>Bacillati</taxon>
        <taxon>Actinomycetota</taxon>
        <taxon>Actinomycetes</taxon>
        <taxon>Pseudonocardiales</taxon>
        <taxon>Pseudonocardiaceae</taxon>
        <taxon>Saccharothrix</taxon>
    </lineage>
</organism>
<proteinExistence type="predicted"/>
<evidence type="ECO:0000256" key="1">
    <source>
        <dbReference type="SAM" id="Phobius"/>
    </source>
</evidence>
<feature type="transmembrane region" description="Helical" evidence="1">
    <location>
        <begin position="148"/>
        <end position="169"/>
    </location>
</feature>
<keyword evidence="1" id="KW-0812">Transmembrane</keyword>
<keyword evidence="3" id="KW-1185">Reference proteome</keyword>
<comment type="caution">
    <text evidence="2">The sequence shown here is derived from an EMBL/GenBank/DDBJ whole genome shotgun (WGS) entry which is preliminary data.</text>
</comment>
<evidence type="ECO:0000313" key="3">
    <source>
        <dbReference type="Proteomes" id="UP000316628"/>
    </source>
</evidence>
<keyword evidence="1" id="KW-0472">Membrane</keyword>
<evidence type="ECO:0000313" key="2">
    <source>
        <dbReference type="EMBL" id="TQM85267.1"/>
    </source>
</evidence>
<name>A0A543JR43_9PSEU</name>